<sequence>MCYNRFPIPHSTLWQQHFRQWHGRSQQFRSVQTTATTGEAICYILENAESPLSKVLPSAILCRKCWNCLYVYIYIYLASRYMMTQISLKFLPLTVMTQDFARFESFCPASVTIFSTNQSAPYSSAGL</sequence>
<accession>A0A8D9E8X3</accession>
<reference evidence="1" key="1">
    <citation type="submission" date="2021-05" db="EMBL/GenBank/DDBJ databases">
        <authorList>
            <person name="Alioto T."/>
            <person name="Alioto T."/>
            <person name="Gomez Garrido J."/>
        </authorList>
    </citation>
    <scope>NUCLEOTIDE SEQUENCE</scope>
</reference>
<dbReference type="EMBL" id="HBUF01477081">
    <property type="protein sequence ID" value="CAG6744866.1"/>
    <property type="molecule type" value="Transcribed_RNA"/>
</dbReference>
<organism evidence="1">
    <name type="scientific">Cacopsylla melanoneura</name>
    <dbReference type="NCBI Taxonomy" id="428564"/>
    <lineage>
        <taxon>Eukaryota</taxon>
        <taxon>Metazoa</taxon>
        <taxon>Ecdysozoa</taxon>
        <taxon>Arthropoda</taxon>
        <taxon>Hexapoda</taxon>
        <taxon>Insecta</taxon>
        <taxon>Pterygota</taxon>
        <taxon>Neoptera</taxon>
        <taxon>Paraneoptera</taxon>
        <taxon>Hemiptera</taxon>
        <taxon>Sternorrhyncha</taxon>
        <taxon>Psylloidea</taxon>
        <taxon>Psyllidae</taxon>
        <taxon>Psyllinae</taxon>
        <taxon>Cacopsylla</taxon>
    </lineage>
</organism>
<protein>
    <submittedName>
        <fullName evidence="1">Uncharacterized protein</fullName>
    </submittedName>
</protein>
<proteinExistence type="predicted"/>
<name>A0A8D9E8X3_9HEMI</name>
<dbReference type="AlphaFoldDB" id="A0A8D9E8X3"/>
<evidence type="ECO:0000313" key="1">
    <source>
        <dbReference type="EMBL" id="CAG6744866.1"/>
    </source>
</evidence>